<dbReference type="Proteomes" id="UP000095286">
    <property type="component" value="Unplaced"/>
</dbReference>
<protein>
    <submittedName>
        <fullName evidence="2">Orotate phosphoribosyltransferase</fullName>
    </submittedName>
</protein>
<sequence>MESVRNELLKTLLARRCVKLGEFYLKSGQPTRIYIDLRGLISSPKDLALAAEAICHQIKESGLEFDYVVGVPYAAIPLATLVCDRLDKPMLMRRKQAKSYGTKKLIEGEYEEGKTCLVVEDVVTSGESIEETVKALNDEGLKCIDVISVLDRMQGGVQNLLNHGIRLTPVLTLEQLLDHMISKELLQVSDKEQIFAELAKPFTKKVE</sequence>
<evidence type="ECO:0000313" key="1">
    <source>
        <dbReference type="Proteomes" id="UP000095286"/>
    </source>
</evidence>
<organism evidence="1 2">
    <name type="scientific">Rhabditophanes sp. KR3021</name>
    <dbReference type="NCBI Taxonomy" id="114890"/>
    <lineage>
        <taxon>Eukaryota</taxon>
        <taxon>Metazoa</taxon>
        <taxon>Ecdysozoa</taxon>
        <taxon>Nematoda</taxon>
        <taxon>Chromadorea</taxon>
        <taxon>Rhabditida</taxon>
        <taxon>Tylenchina</taxon>
        <taxon>Panagrolaimomorpha</taxon>
        <taxon>Strongyloidoidea</taxon>
        <taxon>Alloionematidae</taxon>
        <taxon>Rhabditophanes</taxon>
    </lineage>
</organism>
<proteinExistence type="predicted"/>
<name>A0AC35TKH0_9BILA</name>
<reference evidence="2" key="1">
    <citation type="submission" date="2016-11" db="UniProtKB">
        <authorList>
            <consortium name="WormBaseParasite"/>
        </authorList>
    </citation>
    <scope>IDENTIFICATION</scope>
    <source>
        <strain evidence="2">KR3021</strain>
    </source>
</reference>
<evidence type="ECO:0000313" key="2">
    <source>
        <dbReference type="WBParaSite" id="RSKR_0000150400.1"/>
    </source>
</evidence>
<dbReference type="WBParaSite" id="RSKR_0000150400.1">
    <property type="protein sequence ID" value="RSKR_0000150400.1"/>
    <property type="gene ID" value="RSKR_0000150400"/>
</dbReference>
<accession>A0AC35TKH0</accession>